<dbReference type="EMBL" id="MCGH01000003">
    <property type="protein sequence ID" value="ODM03986.1"/>
    <property type="molecule type" value="Genomic_DNA"/>
</dbReference>
<evidence type="ECO:0000313" key="1">
    <source>
        <dbReference type="EMBL" id="ODM03986.1"/>
    </source>
</evidence>
<comment type="caution">
    <text evidence="1">The sequence shown here is derived from an EMBL/GenBank/DDBJ whole genome shotgun (WGS) entry which is preliminary data.</text>
</comment>
<reference evidence="1 2" key="1">
    <citation type="submission" date="2016-07" db="EMBL/GenBank/DDBJ databases">
        <title>Characterization of isolates of Eisenbergiella tayi derived from blood cultures, using whole genome sequencing.</title>
        <authorList>
            <person name="Burdz T."/>
            <person name="Wiebe D."/>
            <person name="Huynh C."/>
            <person name="Bernard K."/>
        </authorList>
    </citation>
    <scope>NUCLEOTIDE SEQUENCE [LARGE SCALE GENOMIC DNA]</scope>
    <source>
        <strain evidence="1 2">NML 110608</strain>
    </source>
</reference>
<sequence length="180" mass="19430">MSIASGYKKFKKYILTSSGFQLVSHWTKANTLEFDDGKTAQDKLGAIDGISSSRESNSDKIAASTALVSELNSDLAGYKFGTTSDGKPGYIVPGGADTVIPFNRVINVTGEVMGNRVTISLGFHPDLLYVEFGSQYEVKRLYSIYSGDVDSVIVNNDGFTCNFNAGGTDTPCKYRAVKFT</sequence>
<dbReference type="Proteomes" id="UP000094067">
    <property type="component" value="Unassembled WGS sequence"/>
</dbReference>
<proteinExistence type="predicted"/>
<dbReference type="RefSeq" id="WP_069154268.1">
    <property type="nucleotide sequence ID" value="NZ_MCGH01000003.1"/>
</dbReference>
<accession>A0A1E3A6Z3</accession>
<protein>
    <submittedName>
        <fullName evidence="1">Uncharacterized protein</fullName>
    </submittedName>
</protein>
<name>A0A1E3A6Z3_9FIRM</name>
<dbReference type="PATRIC" id="fig|1432052.4.peg.5315"/>
<organism evidence="1 2">
    <name type="scientific">Eisenbergiella tayi</name>
    <dbReference type="NCBI Taxonomy" id="1432052"/>
    <lineage>
        <taxon>Bacteria</taxon>
        <taxon>Bacillati</taxon>
        <taxon>Bacillota</taxon>
        <taxon>Clostridia</taxon>
        <taxon>Lachnospirales</taxon>
        <taxon>Lachnospiraceae</taxon>
        <taxon>Eisenbergiella</taxon>
    </lineage>
</organism>
<dbReference type="AlphaFoldDB" id="A0A1E3A6Z3"/>
<gene>
    <name evidence="1" type="ORF">BEI61_04789</name>
</gene>
<evidence type="ECO:0000313" key="2">
    <source>
        <dbReference type="Proteomes" id="UP000094067"/>
    </source>
</evidence>